<dbReference type="InterPro" id="IPR021416">
    <property type="entry name" value="DUF3048_N"/>
</dbReference>
<dbReference type="Gene3D" id="3.50.90.10">
    <property type="entry name" value="YerB-like"/>
    <property type="match status" value="1"/>
</dbReference>
<evidence type="ECO:0000313" key="3">
    <source>
        <dbReference type="EMBL" id="MFD0944541.1"/>
    </source>
</evidence>
<proteinExistence type="predicted"/>
<evidence type="ECO:0000259" key="2">
    <source>
        <dbReference type="Pfam" id="PF17479"/>
    </source>
</evidence>
<dbReference type="EMBL" id="JBHTJF010000042">
    <property type="protein sequence ID" value="MFD0944541.1"/>
    <property type="molecule type" value="Genomic_DNA"/>
</dbReference>
<feature type="domain" description="DUF3048" evidence="2">
    <location>
        <begin position="223"/>
        <end position="320"/>
    </location>
</feature>
<organism evidence="3 4">
    <name type="scientific">Savagea faecisuis</name>
    <dbReference type="NCBI Taxonomy" id="1274803"/>
    <lineage>
        <taxon>Bacteria</taxon>
        <taxon>Bacillati</taxon>
        <taxon>Bacillota</taxon>
        <taxon>Bacilli</taxon>
        <taxon>Bacillales</taxon>
        <taxon>Caryophanaceae</taxon>
        <taxon>Savagea</taxon>
    </lineage>
</organism>
<dbReference type="InterPro" id="IPR023158">
    <property type="entry name" value="YerB-like_sf"/>
</dbReference>
<name>A0ABW3H4F3_9BACL</name>
<sequence length="340" mass="38426">MKKLWIAIACSLALVACSKDKEVVETPVIEEELEEVVEEVVLYDALTGVEIEEENTFKPIVATINNDPKARPQTGVGAADIIYEFLIEGQGTRYVALYHSEMPEQIGPMRSARHYFLPIPQDLQAFYVAHGYSPLARQQLGQGAIKHVNGMEHDGSLFKRSSDRYAPHNSYITYEAIQQAMEMTNTPLDEKTLPELTFNEEPVDRGTVETMSVRYGPSNLFKSEYTLQEDGTYIRSVNGETFIERLTGEAVRYANVIVIEGTYDWIDQEGRRDFDLQQGGRGFLFQNGNGLRIDWTYDGGIIRPFVDGVEIPYEKGKTFIHAIPSDLSLENSVSYEEKVE</sequence>
<evidence type="ECO:0000259" key="1">
    <source>
        <dbReference type="Pfam" id="PF11258"/>
    </source>
</evidence>
<dbReference type="SUPFAM" id="SSF159774">
    <property type="entry name" value="YerB-like"/>
    <property type="match status" value="1"/>
</dbReference>
<accession>A0ABW3H4F3</accession>
<reference evidence="4" key="1">
    <citation type="journal article" date="2019" name="Int. J. Syst. Evol. Microbiol.">
        <title>The Global Catalogue of Microorganisms (GCM) 10K type strain sequencing project: providing services to taxonomists for standard genome sequencing and annotation.</title>
        <authorList>
            <consortium name="The Broad Institute Genomics Platform"/>
            <consortium name="The Broad Institute Genome Sequencing Center for Infectious Disease"/>
            <person name="Wu L."/>
            <person name="Ma J."/>
        </authorList>
    </citation>
    <scope>NUCLEOTIDE SEQUENCE [LARGE SCALE GENOMIC DNA]</scope>
    <source>
        <strain evidence="4">CCUG 63563</strain>
    </source>
</reference>
<comment type="caution">
    <text evidence="3">The sequence shown here is derived from an EMBL/GenBank/DDBJ whole genome shotgun (WGS) entry which is preliminary data.</text>
</comment>
<feature type="domain" description="DUF3048" evidence="1">
    <location>
        <begin position="46"/>
        <end position="184"/>
    </location>
</feature>
<evidence type="ECO:0000313" key="4">
    <source>
        <dbReference type="Proteomes" id="UP001596976"/>
    </source>
</evidence>
<dbReference type="InterPro" id="IPR035328">
    <property type="entry name" value="DUF3048_C"/>
</dbReference>
<protein>
    <submittedName>
        <fullName evidence="3">DUF3048 domain-containing protein</fullName>
    </submittedName>
</protein>
<dbReference type="PROSITE" id="PS51257">
    <property type="entry name" value="PROKAR_LIPOPROTEIN"/>
    <property type="match status" value="1"/>
</dbReference>
<gene>
    <name evidence="3" type="ORF">ACFQ0V_12375</name>
</gene>
<dbReference type="Proteomes" id="UP001596976">
    <property type="component" value="Unassembled WGS sequence"/>
</dbReference>
<dbReference type="RefSeq" id="WP_381014103.1">
    <property type="nucleotide sequence ID" value="NZ_JBHTJF010000042.1"/>
</dbReference>
<dbReference type="Pfam" id="PF11258">
    <property type="entry name" value="DUF3048"/>
    <property type="match status" value="1"/>
</dbReference>
<dbReference type="Pfam" id="PF17479">
    <property type="entry name" value="DUF3048_C"/>
    <property type="match status" value="1"/>
</dbReference>
<keyword evidence="4" id="KW-1185">Reference proteome</keyword>